<dbReference type="InterPro" id="IPR015943">
    <property type="entry name" value="WD40/YVTN_repeat-like_dom_sf"/>
</dbReference>
<dbReference type="SUPFAM" id="SSF50993">
    <property type="entry name" value="Peptidase/esterase 'gauge' domain"/>
    <property type="match status" value="1"/>
</dbReference>
<feature type="region of interest" description="Disordered" evidence="3">
    <location>
        <begin position="1114"/>
        <end position="1134"/>
    </location>
</feature>
<dbReference type="PANTHER" id="PTHR32215">
    <property type="entry name" value="CILIA- AND FLAGELLA-ASSOCIATED PROTEIN 57"/>
    <property type="match status" value="1"/>
</dbReference>
<dbReference type="InterPro" id="IPR052993">
    <property type="entry name" value="CFA-57"/>
</dbReference>
<reference evidence="4 5" key="1">
    <citation type="submission" date="2024-04" db="EMBL/GenBank/DDBJ databases">
        <title>Tritrichomonas musculus Genome.</title>
        <authorList>
            <person name="Alves-Ferreira E."/>
            <person name="Grigg M."/>
            <person name="Lorenzi H."/>
            <person name="Galac M."/>
        </authorList>
    </citation>
    <scope>NUCLEOTIDE SEQUENCE [LARGE SCALE GENOMIC DNA]</scope>
    <source>
        <strain evidence="4 5">EAF2021</strain>
    </source>
</reference>
<feature type="compositionally biased region" description="Basic and acidic residues" evidence="3">
    <location>
        <begin position="474"/>
        <end position="494"/>
    </location>
</feature>
<evidence type="ECO:0000256" key="3">
    <source>
        <dbReference type="SAM" id="MobiDB-lite"/>
    </source>
</evidence>
<feature type="region of interest" description="Disordered" evidence="3">
    <location>
        <begin position="1503"/>
        <end position="1524"/>
    </location>
</feature>
<organism evidence="4 5">
    <name type="scientific">Tritrichomonas musculus</name>
    <dbReference type="NCBI Taxonomy" id="1915356"/>
    <lineage>
        <taxon>Eukaryota</taxon>
        <taxon>Metamonada</taxon>
        <taxon>Parabasalia</taxon>
        <taxon>Tritrichomonadida</taxon>
        <taxon>Tritrichomonadidae</taxon>
        <taxon>Tritrichomonas</taxon>
    </lineage>
</organism>
<dbReference type="Pfam" id="PF00400">
    <property type="entry name" value="WD40"/>
    <property type="match status" value="2"/>
</dbReference>
<dbReference type="PROSITE" id="PS50082">
    <property type="entry name" value="WD_REPEATS_2"/>
    <property type="match status" value="1"/>
</dbReference>
<evidence type="ECO:0000313" key="4">
    <source>
        <dbReference type="EMBL" id="KAK8881835.1"/>
    </source>
</evidence>
<feature type="region of interest" description="Disordered" evidence="3">
    <location>
        <begin position="471"/>
        <end position="494"/>
    </location>
</feature>
<feature type="region of interest" description="Disordered" evidence="3">
    <location>
        <begin position="122"/>
        <end position="153"/>
    </location>
</feature>
<accession>A0ABR2JSF5</accession>
<sequence length="1524" mass="172174">MASIPSLSYRCVFGISRHAKPNVIFVGSEHIAFPAGNSIVFQNIKDRKQKIYVPPPESFSSGISAIALTSRPQIPSPMNAQAKNQTPYIPKMAIGDNFECPTVCVFDVRNFFSNGVQSMNISASTPSSKRPKASAVSSAQLSMPPTIDELSEDGSSEYYNRKAENKVIVQMNEDFGSEGFVSLSFSGDGNYLLAQGKKPNWSLVIIKLDDDYNQIVTSLKINLTPTSSRRDDERSKKISEVNQDNKESNETDDSKASQKNQKPKKGKDKKDDEKDKNKKNEADKETPIPSLETEKRHISTGPPTITQASFSPSTRHKLIACTGNNVLKVFAVHLDKLVELNIPDPKIGDIKCHLWLTSSILLCADSEGDIFSVLPSESQKGTTENFNFKFSGGVTQGSVLDPAKKKDDHRESPFVAMTRYKISNVSAPVGAPPGAPGLAASSGPIGQLPQMSFIAVSQGGYLTLFESVNNNTTNKKEGNKKEANKKEGKKKDTETRSSLQFVALKVIQLFNDNATPIPIHSVAVCVDQFNFNNYAANFDMDNEMNDGNNNKNNNENAVAVVTLENNRVLAVSLATGNLILNNEEKPVLLPYHDGQILCCSTCIRKPIVATCGADRTVRVWNYLENSLDIIKEYQDPVYCVSLHPDGLSMLIGFGDKLRLCSVFYDDIRFLKEFSIRGCRCCKFSTGGQLFAAVNGSKIQIYSTLTYQLVNTLHKHGATVHDLIWGELDTFIASVGNDGAMFIHRFDNQASDDAGNSYAAPNTTNYSITASPDFSSIFICASDNSTGKQNKGKTSDAPTTNANKKSNSKDNNNEADDKDAPPANNHKIKEIQGGQAIREISFPIPHKQIVMSNGGQMLFSADSSGKVYSYQLAIGGEKLVFSVHEKQISSIAITFNDMFLFTAGDDGVLNVFNIVRESALTSKDQIIFYSPAANQAAASLTSYTYTSASSRSNNEIPTSSSTAKIVTTDNDSTFFPFYSEEVSTTRTDIEEKENQLKNLIQDKMELKGSFKMKKDVIELNHKQEDDKLAEEAKKNKDKNKILLQNKKKSKEDREAEMLIEQQQMRREHENESAKNEEQYSKQIFEVHKVCETLLAEKEAAEKHWREILNKEEKENKKKIDEKEEEHRSELQKHQKLLKQAQDQKEQLLREFEAMKNEINEEKKNIIKQTESKIQQITIDEEDQKTKLEKELGEKEGENKKLQNLYEQQSVDKKRMIEMKEVLQNQLNEINKEIERLAEELDQKISTINDDKKKFEKIKEDREELEKHEKVLAYQRVMIRKQFGPLQQSINDETNQINKMNDDLESAHRISQEMNEKVEDLQNTLKGVIRKEQAQTTKLMNARSYFEQAKNDLHDVVQNYHASEELKTRFSAFYKMYVNFSDDDKNISQFEDLKQSDEDVFLEHQRQKHVLQKQLHQLSRQHLKDEQFQQQAKANLLQHNASLIRELQMLRTVQKKELKKAEIMEKRSKSQNQRLNQPLLLPATEAQRVIEDNKIRISRLEEQLASYSSTGGDDETPFLTEYNTKK</sequence>
<feature type="region of interest" description="Disordered" evidence="3">
    <location>
        <begin position="784"/>
        <end position="825"/>
    </location>
</feature>
<name>A0ABR2JSF5_9EUKA</name>
<evidence type="ECO:0000256" key="1">
    <source>
        <dbReference type="PROSITE-ProRule" id="PRU00221"/>
    </source>
</evidence>
<dbReference type="InterPro" id="IPR001680">
    <property type="entry name" value="WD40_rpt"/>
</dbReference>
<feature type="compositionally biased region" description="Basic and acidic residues" evidence="3">
    <location>
        <begin position="228"/>
        <end position="256"/>
    </location>
</feature>
<feature type="compositionally biased region" description="Polar residues" evidence="3">
    <location>
        <begin position="301"/>
        <end position="311"/>
    </location>
</feature>
<comment type="caution">
    <text evidence="4">The sequence shown here is derived from an EMBL/GenBank/DDBJ whole genome shotgun (WGS) entry which is preliminary data.</text>
</comment>
<feature type="compositionally biased region" description="Basic and acidic residues" evidence="3">
    <location>
        <begin position="1114"/>
        <end position="1131"/>
    </location>
</feature>
<feature type="compositionally biased region" description="Basic and acidic residues" evidence="3">
    <location>
        <begin position="268"/>
        <end position="297"/>
    </location>
</feature>
<evidence type="ECO:0008006" key="6">
    <source>
        <dbReference type="Google" id="ProtNLM"/>
    </source>
</evidence>
<dbReference type="InterPro" id="IPR036322">
    <property type="entry name" value="WD40_repeat_dom_sf"/>
</dbReference>
<dbReference type="SUPFAM" id="SSF50978">
    <property type="entry name" value="WD40 repeat-like"/>
    <property type="match status" value="1"/>
</dbReference>
<evidence type="ECO:0000256" key="2">
    <source>
        <dbReference type="SAM" id="Coils"/>
    </source>
</evidence>
<protein>
    <recommendedName>
        <fullName evidence="6">Cilia- and flagella-associated protein 57</fullName>
    </recommendedName>
</protein>
<feature type="repeat" description="WD" evidence="1">
    <location>
        <begin position="880"/>
        <end position="921"/>
    </location>
</feature>
<evidence type="ECO:0000313" key="5">
    <source>
        <dbReference type="Proteomes" id="UP001470230"/>
    </source>
</evidence>
<dbReference type="Proteomes" id="UP001470230">
    <property type="component" value="Unassembled WGS sequence"/>
</dbReference>
<proteinExistence type="predicted"/>
<keyword evidence="2" id="KW-0175">Coiled coil</keyword>
<dbReference type="EMBL" id="JAPFFF010000009">
    <property type="protein sequence ID" value="KAK8881835.1"/>
    <property type="molecule type" value="Genomic_DNA"/>
</dbReference>
<gene>
    <name evidence="4" type="ORF">M9Y10_044471</name>
</gene>
<keyword evidence="1" id="KW-0853">WD repeat</keyword>
<keyword evidence="5" id="KW-1185">Reference proteome</keyword>
<feature type="coiled-coil region" evidence="2">
    <location>
        <begin position="981"/>
        <end position="1008"/>
    </location>
</feature>
<dbReference type="SMART" id="SM00320">
    <property type="entry name" value="WD40"/>
    <property type="match status" value="7"/>
</dbReference>
<dbReference type="Gene3D" id="2.130.10.10">
    <property type="entry name" value="YVTN repeat-like/Quinoprotein amine dehydrogenase"/>
    <property type="match status" value="2"/>
</dbReference>
<dbReference type="PANTHER" id="PTHR32215:SF0">
    <property type="entry name" value="CILIA- AND FLAGELLA-ASSOCIATED PROTEIN 57"/>
    <property type="match status" value="1"/>
</dbReference>
<feature type="region of interest" description="Disordered" evidence="3">
    <location>
        <begin position="225"/>
        <end position="311"/>
    </location>
</feature>